<accession>A0ABT2MY18</accession>
<organism evidence="2 3">
    <name type="scientific">Laspinema palackyanum D2a</name>
    <dbReference type="NCBI Taxonomy" id="2953684"/>
    <lineage>
        <taxon>Bacteria</taxon>
        <taxon>Bacillati</taxon>
        <taxon>Cyanobacteriota</taxon>
        <taxon>Cyanophyceae</taxon>
        <taxon>Oscillatoriophycideae</taxon>
        <taxon>Oscillatoriales</taxon>
        <taxon>Laspinemataceae</taxon>
        <taxon>Laspinema</taxon>
        <taxon>Laspinema palackyanum</taxon>
    </lineage>
</organism>
<comment type="caution">
    <text evidence="2">The sequence shown here is derived from an EMBL/GenBank/DDBJ whole genome shotgun (WGS) entry which is preliminary data.</text>
</comment>
<dbReference type="EMBL" id="JAMXFF010000056">
    <property type="protein sequence ID" value="MCT7969642.1"/>
    <property type="molecule type" value="Genomic_DNA"/>
</dbReference>
<sequence>MPVTAIVILFLLPFSGAISAQETYAYFGNRAVFFILGAFILASPIMRSGMVCFVVEYREVIGNSFQNVSRCKDK</sequence>
<keyword evidence="1" id="KW-0472">Membrane</keyword>
<dbReference type="Proteomes" id="UP001525890">
    <property type="component" value="Unassembled WGS sequence"/>
</dbReference>
<dbReference type="RefSeq" id="WP_368009093.1">
    <property type="nucleotide sequence ID" value="NZ_JAMXFF010000056.1"/>
</dbReference>
<keyword evidence="1" id="KW-0812">Transmembrane</keyword>
<proteinExistence type="predicted"/>
<evidence type="ECO:0000313" key="3">
    <source>
        <dbReference type="Proteomes" id="UP001525890"/>
    </source>
</evidence>
<evidence type="ECO:0000313" key="2">
    <source>
        <dbReference type="EMBL" id="MCT7969642.1"/>
    </source>
</evidence>
<protein>
    <submittedName>
        <fullName evidence="2">Uncharacterized protein</fullName>
    </submittedName>
</protein>
<feature type="transmembrane region" description="Helical" evidence="1">
    <location>
        <begin position="30"/>
        <end position="55"/>
    </location>
</feature>
<name>A0ABT2MY18_9CYAN</name>
<gene>
    <name evidence="2" type="ORF">NG799_25340</name>
</gene>
<reference evidence="2 3" key="1">
    <citation type="journal article" date="2022" name="Front. Microbiol.">
        <title>High genomic differentiation and limited gene flow indicate recent cryptic speciation within the genus Laspinema (cyanobacteria).</title>
        <authorList>
            <person name="Stanojkovic A."/>
            <person name="Skoupy S."/>
            <person name="Skaloud P."/>
            <person name="Dvorak P."/>
        </authorList>
    </citation>
    <scope>NUCLEOTIDE SEQUENCE [LARGE SCALE GENOMIC DNA]</scope>
    <source>
        <strain evidence="2 3">D2a</strain>
    </source>
</reference>
<keyword evidence="1" id="KW-1133">Transmembrane helix</keyword>
<evidence type="ECO:0000256" key="1">
    <source>
        <dbReference type="SAM" id="Phobius"/>
    </source>
</evidence>
<keyword evidence="3" id="KW-1185">Reference proteome</keyword>